<keyword evidence="3" id="KW-0963">Cytoplasm</keyword>
<evidence type="ECO:0000313" key="9">
    <source>
        <dbReference type="Proteomes" id="UP000324091"/>
    </source>
</evidence>
<evidence type="ECO:0000313" key="8">
    <source>
        <dbReference type="EMBL" id="TWW74072.1"/>
    </source>
</evidence>
<dbReference type="EMBL" id="RHFK02000006">
    <property type="protein sequence ID" value="TWW74072.1"/>
    <property type="molecule type" value="Genomic_DNA"/>
</dbReference>
<dbReference type="AlphaFoldDB" id="A0A5C6P2P9"/>
<dbReference type="GO" id="GO:0015630">
    <property type="term" value="C:microtubule cytoskeleton"/>
    <property type="evidence" value="ECO:0007669"/>
    <property type="project" value="TreeGrafter"/>
</dbReference>
<name>A0A5C6P2P9_9TELE</name>
<evidence type="ECO:0000256" key="5">
    <source>
        <dbReference type="ARBA" id="ARBA00023212"/>
    </source>
</evidence>
<comment type="caution">
    <text evidence="8">The sequence shown here is derived from an EMBL/GenBank/DDBJ whole genome shotgun (WGS) entry which is preliminary data.</text>
</comment>
<proteinExistence type="inferred from homology"/>
<evidence type="ECO:0000256" key="6">
    <source>
        <dbReference type="SAM" id="MobiDB-lite"/>
    </source>
</evidence>
<evidence type="ECO:0000256" key="3">
    <source>
        <dbReference type="ARBA" id="ARBA00022490"/>
    </source>
</evidence>
<dbReference type="InterPro" id="IPR026165">
    <property type="entry name" value="CKAP2_fam"/>
</dbReference>
<feature type="compositionally biased region" description="Basic and acidic residues" evidence="6">
    <location>
        <begin position="358"/>
        <end position="372"/>
    </location>
</feature>
<feature type="region of interest" description="Disordered" evidence="6">
    <location>
        <begin position="65"/>
        <end position="87"/>
    </location>
</feature>
<feature type="compositionally biased region" description="Low complexity" evidence="6">
    <location>
        <begin position="207"/>
        <end position="222"/>
    </location>
</feature>
<feature type="compositionally biased region" description="Pro residues" evidence="6">
    <location>
        <begin position="288"/>
        <end position="303"/>
    </location>
</feature>
<keyword evidence="9" id="KW-1185">Reference proteome</keyword>
<gene>
    <name evidence="8" type="ORF">D4764_14G0000730</name>
</gene>
<feature type="region of interest" description="Disordered" evidence="6">
    <location>
        <begin position="465"/>
        <end position="487"/>
    </location>
</feature>
<comment type="subcellular location">
    <subcellularLocation>
        <location evidence="1">Cytoplasm</location>
        <location evidence="1">Cytoskeleton</location>
    </subcellularLocation>
</comment>
<evidence type="ECO:0000256" key="4">
    <source>
        <dbReference type="ARBA" id="ARBA00022553"/>
    </source>
</evidence>
<dbReference type="Pfam" id="PF15297">
    <property type="entry name" value="CKAP2_C"/>
    <property type="match status" value="1"/>
</dbReference>
<evidence type="ECO:0000256" key="2">
    <source>
        <dbReference type="ARBA" id="ARBA00009468"/>
    </source>
</evidence>
<evidence type="ECO:0000259" key="7">
    <source>
        <dbReference type="Pfam" id="PF15297"/>
    </source>
</evidence>
<keyword evidence="5" id="KW-0206">Cytoskeleton</keyword>
<reference evidence="8 9" key="1">
    <citation type="submission" date="2019-04" db="EMBL/GenBank/DDBJ databases">
        <title>Chromosome genome assembly for Takifugu flavidus.</title>
        <authorList>
            <person name="Xiao S."/>
        </authorList>
    </citation>
    <scope>NUCLEOTIDE SEQUENCE [LARGE SCALE GENOMIC DNA]</scope>
    <source>
        <strain evidence="8">HTHZ2018</strain>
        <tissue evidence="8">Muscle</tissue>
    </source>
</reference>
<dbReference type="Proteomes" id="UP000324091">
    <property type="component" value="Chromosome 14"/>
</dbReference>
<feature type="compositionally biased region" description="Polar residues" evidence="6">
    <location>
        <begin position="226"/>
        <end position="238"/>
    </location>
</feature>
<protein>
    <submittedName>
        <fullName evidence="8">Cytoskeleton-associated protein 2 CTCL tumor antigen se20-10</fullName>
    </submittedName>
</protein>
<feature type="domain" description="Cytoskeleton-associated protein 2 C-terminal" evidence="7">
    <location>
        <begin position="367"/>
        <end position="469"/>
    </location>
</feature>
<evidence type="ECO:0000256" key="1">
    <source>
        <dbReference type="ARBA" id="ARBA00004245"/>
    </source>
</evidence>
<dbReference type="PANTHER" id="PTHR16076">
    <property type="entry name" value="CYTOSKELETON ASSOCIATED PROTEIN 2-RELATED"/>
    <property type="match status" value="1"/>
</dbReference>
<organism evidence="8 9">
    <name type="scientific">Takifugu flavidus</name>
    <name type="common">sansaifugu</name>
    <dbReference type="NCBI Taxonomy" id="433684"/>
    <lineage>
        <taxon>Eukaryota</taxon>
        <taxon>Metazoa</taxon>
        <taxon>Chordata</taxon>
        <taxon>Craniata</taxon>
        <taxon>Vertebrata</taxon>
        <taxon>Euteleostomi</taxon>
        <taxon>Actinopterygii</taxon>
        <taxon>Neopterygii</taxon>
        <taxon>Teleostei</taxon>
        <taxon>Neoteleostei</taxon>
        <taxon>Acanthomorphata</taxon>
        <taxon>Eupercaria</taxon>
        <taxon>Tetraodontiformes</taxon>
        <taxon>Tetradontoidea</taxon>
        <taxon>Tetraodontidae</taxon>
        <taxon>Takifugu</taxon>
    </lineage>
</organism>
<dbReference type="PANTHER" id="PTHR16076:SF8">
    <property type="entry name" value="CYTOSKELETON-ASSOCIATED PROTEIN 2"/>
    <property type="match status" value="1"/>
</dbReference>
<feature type="region of interest" description="Disordered" evidence="6">
    <location>
        <begin position="184"/>
        <end position="384"/>
    </location>
</feature>
<dbReference type="InterPro" id="IPR029197">
    <property type="entry name" value="CKAP2_C"/>
</dbReference>
<keyword evidence="4" id="KW-0597">Phosphoprotein</keyword>
<feature type="compositionally biased region" description="Polar residues" evidence="6">
    <location>
        <begin position="258"/>
        <end position="272"/>
    </location>
</feature>
<dbReference type="GO" id="GO:0007026">
    <property type="term" value="P:negative regulation of microtubule depolymerization"/>
    <property type="evidence" value="ECO:0007669"/>
    <property type="project" value="TreeGrafter"/>
</dbReference>
<sequence>MAPRCSPQAALPPPTGGFISSKLGSSRFFCSSGAMNTFGDSVTWLLVAPALINGVESHIRNRQMEKAAGSRQRCNTGNKENAAPANRGQSFIKNVPAAQFHQKGTASVQSRQPDGRGKVQACRQASLTAPDNKGKAVVREVLKPPPAASRPAPGMYKGKMVESKVACIWRGGSSVDRAAASRLNQAGSAKTGPKSAFGRPAHKCGSVAPGGPRVGPPATVAGTGCRNPSVSSIQSQKRVSVDTAEDTRAKPAGWRASTARTLQSPAMNQTKVFQMKQADPEDLQEVPPAAPPQTPPDPSPGPSQQPGDDLVTLGAPDGATAASPGNQEVSAQVGHEADSDGWRAGPKTQLGDVAAQVEIKKERKNQKLEEGTPPRGDPSVVKYSVTTTPYLQSVKKTIEDAGASASRRTRNIKDLKFLTPVRRSCRIERKSWRLPAMLQDHDPCVSSLVELLKLDDSPNAFIYRRNPALEDPADRPELDPCTRAANQ</sequence>
<accession>A0A5C6P2P9</accession>
<comment type="similarity">
    <text evidence="2">Belongs to the CKAP2 family.</text>
</comment>